<name>D7BED8_ALLS1</name>
<feature type="transmembrane region" description="Helical" evidence="2">
    <location>
        <begin position="6"/>
        <end position="25"/>
    </location>
</feature>
<reference evidence="3 4" key="1">
    <citation type="journal article" date="2010" name="Stand. Genomic Sci.">
        <title>Complete genome sequence of Meiothermus silvanus type strain (VI-R2).</title>
        <authorList>
            <person name="Sikorski J."/>
            <person name="Tindall B.J."/>
            <person name="Lowry S."/>
            <person name="Lucas S."/>
            <person name="Nolan M."/>
            <person name="Copeland A."/>
            <person name="Glavina Del Rio T."/>
            <person name="Tice H."/>
            <person name="Cheng J.F."/>
            <person name="Han C."/>
            <person name="Pitluck S."/>
            <person name="Liolios K."/>
            <person name="Ivanova N."/>
            <person name="Mavromatis K."/>
            <person name="Mikhailova N."/>
            <person name="Pati A."/>
            <person name="Goodwin L."/>
            <person name="Chen A."/>
            <person name="Palaniappan K."/>
            <person name="Land M."/>
            <person name="Hauser L."/>
            <person name="Chang Y.J."/>
            <person name="Jeffries C.D."/>
            <person name="Rohde M."/>
            <person name="Goker M."/>
            <person name="Woyke T."/>
            <person name="Bristow J."/>
            <person name="Eisen J.A."/>
            <person name="Markowitz V."/>
            <person name="Hugenholtz P."/>
            <person name="Kyrpides N.C."/>
            <person name="Klenk H.P."/>
            <person name="Lapidus A."/>
        </authorList>
    </citation>
    <scope>NUCLEOTIDE SEQUENCE [LARGE SCALE GENOMIC DNA]</scope>
    <source>
        <strain evidence="4">ATCC 700542 / DSM 9946 / VI-R2</strain>
    </source>
</reference>
<dbReference type="STRING" id="526227.Mesil_1286"/>
<gene>
    <name evidence="3" type="ordered locus">Mesil_1286</name>
</gene>
<keyword evidence="2" id="KW-0812">Transmembrane</keyword>
<sequence length="93" mass="10972">MVFDLNLVIGLVLGFLLGWLVEWLMDRAYWRQGDERASHQVMLLEAELGRLQAELDTMRLKLRDLSHLRNRLEQAQAEIERLRAQRLRAGEET</sequence>
<dbReference type="Proteomes" id="UP000001916">
    <property type="component" value="Chromosome"/>
</dbReference>
<accession>D7BED8</accession>
<dbReference type="HOGENOM" id="CLU_2396223_0_0_0"/>
<dbReference type="AlphaFoldDB" id="D7BED8"/>
<evidence type="ECO:0000313" key="3">
    <source>
        <dbReference type="EMBL" id="ADH63181.1"/>
    </source>
</evidence>
<evidence type="ECO:0000313" key="4">
    <source>
        <dbReference type="Proteomes" id="UP000001916"/>
    </source>
</evidence>
<feature type="coiled-coil region" evidence="1">
    <location>
        <begin position="41"/>
        <end position="92"/>
    </location>
</feature>
<proteinExistence type="predicted"/>
<evidence type="ECO:0000256" key="2">
    <source>
        <dbReference type="SAM" id="Phobius"/>
    </source>
</evidence>
<protein>
    <submittedName>
        <fullName evidence="3">Uncharacterized protein</fullName>
    </submittedName>
</protein>
<dbReference type="EMBL" id="CP002042">
    <property type="protein sequence ID" value="ADH63181.1"/>
    <property type="molecule type" value="Genomic_DNA"/>
</dbReference>
<keyword evidence="1" id="KW-0175">Coiled coil</keyword>
<dbReference type="KEGG" id="msv:Mesil_1286"/>
<keyword evidence="2" id="KW-0472">Membrane</keyword>
<organism evidence="3 4">
    <name type="scientific">Allomeiothermus silvanus (strain ATCC 700542 / DSM 9946 / NBRC 106475 / NCIMB 13440 / VI-R2)</name>
    <name type="common">Thermus silvanus</name>
    <dbReference type="NCBI Taxonomy" id="526227"/>
    <lineage>
        <taxon>Bacteria</taxon>
        <taxon>Thermotogati</taxon>
        <taxon>Deinococcota</taxon>
        <taxon>Deinococci</taxon>
        <taxon>Thermales</taxon>
        <taxon>Thermaceae</taxon>
        <taxon>Allomeiothermus</taxon>
    </lineage>
</organism>
<dbReference type="OrthoDB" id="9973649at2"/>
<keyword evidence="2" id="KW-1133">Transmembrane helix</keyword>
<keyword evidence="4" id="KW-1185">Reference proteome</keyword>
<dbReference type="RefSeq" id="WP_013157752.1">
    <property type="nucleotide sequence ID" value="NC_014212.1"/>
</dbReference>
<evidence type="ECO:0000256" key="1">
    <source>
        <dbReference type="SAM" id="Coils"/>
    </source>
</evidence>